<evidence type="ECO:0000313" key="5">
    <source>
        <dbReference type="EMBL" id="KJF18621.1"/>
    </source>
</evidence>
<keyword evidence="1 2" id="KW-0874">Quinone</keyword>
<dbReference type="NCBIfam" id="NF004739">
    <property type="entry name" value="PRK06075.1"/>
    <property type="match status" value="1"/>
</dbReference>
<evidence type="ECO:0000313" key="6">
    <source>
        <dbReference type="Proteomes" id="UP000032360"/>
    </source>
</evidence>
<dbReference type="AlphaFoldDB" id="A0A0D8HNC1"/>
<reference evidence="5 6" key="1">
    <citation type="submission" date="2015-01" db="EMBL/GenBank/DDBJ databases">
        <title>Draft genome of the acidophilic iron oxidizer Acidithrix ferrooxidans strain Py-F3.</title>
        <authorList>
            <person name="Poehlein A."/>
            <person name="Eisen S."/>
            <person name="Schloemann M."/>
            <person name="Johnson B.D."/>
            <person name="Daniel R."/>
            <person name="Muehling M."/>
        </authorList>
    </citation>
    <scope>NUCLEOTIDE SEQUENCE [LARGE SCALE GENOMIC DNA]</scope>
    <source>
        <strain evidence="5 6">Py-F3</strain>
    </source>
</reference>
<feature type="region of interest" description="Disordered" evidence="3">
    <location>
        <begin position="21"/>
        <end position="41"/>
    </location>
</feature>
<dbReference type="Pfam" id="PF00346">
    <property type="entry name" value="Complex1_49kDa"/>
    <property type="match status" value="1"/>
</dbReference>
<dbReference type="NCBIfam" id="TIGR01962">
    <property type="entry name" value="NuoD"/>
    <property type="match status" value="1"/>
</dbReference>
<sequence>MEESLSSLKLLRQSDRGELTMVKQVSSGSPNKASNPSKDLLSKEVEIEALAAETSEGSQEMFERSDTDMVEFRRESGSVLRIAEGAILDSSDIDVEVSEDETMIINMGPQHPSTHGVLRLMMELKGEMVLRTKPVIGYLHTGMEKTAEGLSYIQGSTNVTRMDYLAPLHNELVFSLATESLLGIDMPPRATWIRMLMSELNRLSSHLMWMATNGMDLGSTSMMIYGFREREMVLSFFEKTTGLRMNHNYIRPGGVAADLPDGWYDDVLAICQTIPGRLDEYDEMLTGQPIFRERTEGVGIITQAQAIALSASGPLLRSTGVAWDLRKDIPYLAYDEVDFDVIVGSVGDTFDRFAVRLAELRESVRIIAQIIEKMPEGPYRTLDKKVTPPPRKRIDESMEALIHHFKLFTEGIHVPPGESYVAVESPRGELGCYMVADGSAKPFRMHIRGPSFVNLQSLPTMMAGSLIADAVAIISSIDPVMGEVDR</sequence>
<comment type="subcellular location">
    <subcellularLocation>
        <location evidence="2">Cell membrane</location>
        <topology evidence="2">Peripheral membrane protein</topology>
        <orientation evidence="2">Cytoplasmic side</orientation>
    </subcellularLocation>
</comment>
<evidence type="ECO:0000256" key="1">
    <source>
        <dbReference type="ARBA" id="ARBA00022719"/>
    </source>
</evidence>
<dbReference type="EMBL" id="JXYS01000012">
    <property type="protein sequence ID" value="KJF18621.1"/>
    <property type="molecule type" value="Genomic_DNA"/>
</dbReference>
<comment type="subunit">
    <text evidence="2">NDH-1 is composed of 14 different subunits. Subunits NuoB, C, D, E, F, and G constitute the peripheral sector of the complex.</text>
</comment>
<proteinExistence type="inferred from homology"/>
<evidence type="ECO:0000256" key="3">
    <source>
        <dbReference type="SAM" id="MobiDB-lite"/>
    </source>
</evidence>
<dbReference type="InterPro" id="IPR029014">
    <property type="entry name" value="NiFe-Hase_large"/>
</dbReference>
<dbReference type="Gene3D" id="1.10.645.10">
    <property type="entry name" value="Cytochrome-c3 Hydrogenase, chain B"/>
    <property type="match status" value="1"/>
</dbReference>
<keyword evidence="2" id="KW-1003">Cell membrane</keyword>
<name>A0A0D8HNC1_9ACTN</name>
<evidence type="ECO:0000256" key="2">
    <source>
        <dbReference type="HAMAP-Rule" id="MF_01358"/>
    </source>
</evidence>
<dbReference type="PATRIC" id="fig|1280514.3.peg.762"/>
<comment type="function">
    <text evidence="2">NDH-1 shuttles electrons from NADH, via FMN and iron-sulfur (Fe-S) centers, to quinones in the respiratory chain. The immediate electron acceptor for the enzyme in this species is believed to be a menaquinone. Couples the redox reaction to proton translocation (for every two electrons transferred, four hydrogen ions are translocated across the cytoplasmic membrane), and thus conserves the redox energy in a proton gradient.</text>
</comment>
<comment type="catalytic activity">
    <reaction evidence="2">
        <text>a quinone + NADH + 5 H(+)(in) = a quinol + NAD(+) + 4 H(+)(out)</text>
        <dbReference type="Rhea" id="RHEA:57888"/>
        <dbReference type="ChEBI" id="CHEBI:15378"/>
        <dbReference type="ChEBI" id="CHEBI:24646"/>
        <dbReference type="ChEBI" id="CHEBI:57540"/>
        <dbReference type="ChEBI" id="CHEBI:57945"/>
        <dbReference type="ChEBI" id="CHEBI:132124"/>
    </reaction>
</comment>
<feature type="compositionally biased region" description="Polar residues" evidence="3">
    <location>
        <begin position="23"/>
        <end position="37"/>
    </location>
</feature>
<dbReference type="GO" id="GO:0048038">
    <property type="term" value="F:quinone binding"/>
    <property type="evidence" value="ECO:0007669"/>
    <property type="project" value="UniProtKB-KW"/>
</dbReference>
<comment type="caution">
    <text evidence="5">The sequence shown here is derived from an EMBL/GenBank/DDBJ whole genome shotgun (WGS) entry which is preliminary data.</text>
</comment>
<keyword evidence="2" id="KW-0813">Transport</keyword>
<dbReference type="GO" id="GO:0051287">
    <property type="term" value="F:NAD binding"/>
    <property type="evidence" value="ECO:0007669"/>
    <property type="project" value="InterPro"/>
</dbReference>
<accession>A0A0D8HNC1</accession>
<dbReference type="GO" id="GO:0005886">
    <property type="term" value="C:plasma membrane"/>
    <property type="evidence" value="ECO:0007669"/>
    <property type="project" value="UniProtKB-SubCell"/>
</dbReference>
<feature type="domain" description="NADH-quinone oxidoreductase subunit D" evidence="4">
    <location>
        <begin position="216"/>
        <end position="486"/>
    </location>
</feature>
<organism evidence="5 6">
    <name type="scientific">Acidithrix ferrooxidans</name>
    <dbReference type="NCBI Taxonomy" id="1280514"/>
    <lineage>
        <taxon>Bacteria</taxon>
        <taxon>Bacillati</taxon>
        <taxon>Actinomycetota</taxon>
        <taxon>Acidimicrobiia</taxon>
        <taxon>Acidimicrobiales</taxon>
        <taxon>Acidimicrobiaceae</taxon>
        <taxon>Acidithrix</taxon>
    </lineage>
</organism>
<keyword evidence="2" id="KW-0472">Membrane</keyword>
<keyword evidence="2" id="KW-0520">NAD</keyword>
<dbReference type="InterPro" id="IPR022885">
    <property type="entry name" value="NDH1_su_D/H"/>
</dbReference>
<dbReference type="GO" id="GO:0050136">
    <property type="term" value="F:NADH dehydrogenase (quinone) (non-electrogenic) activity"/>
    <property type="evidence" value="ECO:0007669"/>
    <property type="project" value="UniProtKB-UniRule"/>
</dbReference>
<keyword evidence="5" id="KW-0560">Oxidoreductase</keyword>
<dbReference type="InterPro" id="IPR001135">
    <property type="entry name" value="NADH_Q_OxRdtase_suD"/>
</dbReference>
<comment type="similarity">
    <text evidence="2">Belongs to the complex I 49 kDa subunit family.</text>
</comment>
<dbReference type="PANTHER" id="PTHR11993:SF10">
    <property type="entry name" value="NADH DEHYDROGENASE [UBIQUINONE] IRON-SULFUR PROTEIN 2, MITOCHONDRIAL"/>
    <property type="match status" value="1"/>
</dbReference>
<dbReference type="EC" id="7.1.1.-" evidence="2"/>
<protein>
    <recommendedName>
        <fullName evidence="2">NADH-quinone oxidoreductase subunit D</fullName>
        <ecNumber evidence="2">7.1.1.-</ecNumber>
    </recommendedName>
    <alternativeName>
        <fullName evidence="2">NADH dehydrogenase I subunit D</fullName>
    </alternativeName>
    <alternativeName>
        <fullName evidence="2">NDH-1 subunit D</fullName>
    </alternativeName>
</protein>
<dbReference type="Proteomes" id="UP000032360">
    <property type="component" value="Unassembled WGS sequence"/>
</dbReference>
<keyword evidence="2" id="KW-1278">Translocase</keyword>
<dbReference type="STRING" id="1280514.AXFE_05730"/>
<gene>
    <name evidence="5" type="primary">nqo4</name>
    <name evidence="2" type="synonym">nuoD</name>
    <name evidence="5" type="ORF">AXFE_05730</name>
</gene>
<dbReference type="PANTHER" id="PTHR11993">
    <property type="entry name" value="NADH-UBIQUINONE OXIDOREDUCTASE 49 KDA SUBUNIT"/>
    <property type="match status" value="1"/>
</dbReference>
<evidence type="ECO:0000259" key="4">
    <source>
        <dbReference type="Pfam" id="PF00346"/>
    </source>
</evidence>
<dbReference type="HAMAP" id="MF_01358">
    <property type="entry name" value="NDH1_NuoD"/>
    <property type="match status" value="1"/>
</dbReference>
<keyword evidence="6" id="KW-1185">Reference proteome</keyword>
<dbReference type="SUPFAM" id="SSF56762">
    <property type="entry name" value="HydB/Nqo4-like"/>
    <property type="match status" value="1"/>
</dbReference>